<keyword evidence="4" id="KW-1185">Reference proteome</keyword>
<dbReference type="InterPro" id="IPR023614">
    <property type="entry name" value="Porin_dom_sf"/>
</dbReference>
<dbReference type="InterPro" id="IPR025388">
    <property type="entry name" value="Alginate_export_dom"/>
</dbReference>
<reference evidence="3" key="1">
    <citation type="journal article" date="2014" name="Int. J. Syst. Evol. Microbiol.">
        <title>Complete genome sequence of Corynebacterium casei LMG S-19264T (=DSM 44701T), isolated from a smear-ripened cheese.</title>
        <authorList>
            <consortium name="US DOE Joint Genome Institute (JGI-PGF)"/>
            <person name="Walter F."/>
            <person name="Albersmeier A."/>
            <person name="Kalinowski J."/>
            <person name="Ruckert C."/>
        </authorList>
    </citation>
    <scope>NUCLEOTIDE SEQUENCE</scope>
    <source>
        <strain evidence="3">KCTC 32296</strain>
    </source>
</reference>
<feature type="chain" id="PRO_5037080532" description="Alginate export domain-containing protein" evidence="1">
    <location>
        <begin position="22"/>
        <end position="403"/>
    </location>
</feature>
<evidence type="ECO:0000256" key="1">
    <source>
        <dbReference type="SAM" id="SignalP"/>
    </source>
</evidence>
<keyword evidence="1" id="KW-0732">Signal</keyword>
<organism evidence="3 4">
    <name type="scientific">Asticcacaulis endophyticus</name>
    <dbReference type="NCBI Taxonomy" id="1395890"/>
    <lineage>
        <taxon>Bacteria</taxon>
        <taxon>Pseudomonadati</taxon>
        <taxon>Pseudomonadota</taxon>
        <taxon>Alphaproteobacteria</taxon>
        <taxon>Caulobacterales</taxon>
        <taxon>Caulobacteraceae</taxon>
        <taxon>Asticcacaulis</taxon>
    </lineage>
</organism>
<evidence type="ECO:0000313" key="4">
    <source>
        <dbReference type="Proteomes" id="UP000662572"/>
    </source>
</evidence>
<evidence type="ECO:0000313" key="3">
    <source>
        <dbReference type="EMBL" id="GGZ46093.1"/>
    </source>
</evidence>
<dbReference type="Proteomes" id="UP000662572">
    <property type="component" value="Unassembled WGS sequence"/>
</dbReference>
<name>A0A918UZV6_9CAUL</name>
<dbReference type="Gene3D" id="2.40.160.10">
    <property type="entry name" value="Porin"/>
    <property type="match status" value="1"/>
</dbReference>
<protein>
    <recommendedName>
        <fullName evidence="2">Alginate export domain-containing protein</fullName>
    </recommendedName>
</protein>
<comment type="caution">
    <text evidence="3">The sequence shown here is derived from an EMBL/GenBank/DDBJ whole genome shotgun (WGS) entry which is preliminary data.</text>
</comment>
<dbReference type="EMBL" id="BMZB01000010">
    <property type="protein sequence ID" value="GGZ46093.1"/>
    <property type="molecule type" value="Genomic_DNA"/>
</dbReference>
<dbReference type="RefSeq" id="WP_189489282.1">
    <property type="nucleotide sequence ID" value="NZ_BMZB01000010.1"/>
</dbReference>
<dbReference type="Pfam" id="PF13372">
    <property type="entry name" value="Alginate_exp"/>
    <property type="match status" value="1"/>
</dbReference>
<evidence type="ECO:0000259" key="2">
    <source>
        <dbReference type="Pfam" id="PF13372"/>
    </source>
</evidence>
<proteinExistence type="predicted"/>
<accession>A0A918UZV6</accession>
<reference evidence="3" key="2">
    <citation type="submission" date="2020-09" db="EMBL/GenBank/DDBJ databases">
        <authorList>
            <person name="Sun Q."/>
            <person name="Kim S."/>
        </authorList>
    </citation>
    <scope>NUCLEOTIDE SEQUENCE</scope>
    <source>
        <strain evidence="3">KCTC 32296</strain>
    </source>
</reference>
<dbReference type="AlphaFoldDB" id="A0A918UZV6"/>
<gene>
    <name evidence="3" type="ORF">GCM10011273_35940</name>
</gene>
<feature type="domain" description="Alginate export" evidence="2">
    <location>
        <begin position="53"/>
        <end position="258"/>
    </location>
</feature>
<sequence>MFRRFLLTAAAFTATYAPANAQTFSEALAASKPILESRLRSETNDQAGLQKAEALTWRNRIGFQSGEFNKLKLLVEFEDVRALKDDYNSGINGKTTFAGVGDPEGTELNRLQLTWTPNKAATFIAGRQRIVLDDGRFVGNSGWRQDEQTFDALRGDFKHGKWAVTYAYVSKVNRTAAETADWDSDSHLINVAYAYSPALKVQVYDYALDFEGAPANSTNTLGARLSGEKTLSGVKLTYAANYASQKDYGNNPADFDLNSFSFDGGLTHGIATLRVGYESLEGNGVRGFITPIASNHGFRGWADAFSTAGNKTMPAGLVDRNVGIVLTPESPVTFLKKPVLTLIYREFETETTGLAVGSEWDAMATTDLTKNLSLMLKYADFERDGPPMPASRTKVWVALEYKL</sequence>
<feature type="signal peptide" evidence="1">
    <location>
        <begin position="1"/>
        <end position="21"/>
    </location>
</feature>